<evidence type="ECO:0000313" key="3">
    <source>
        <dbReference type="Proteomes" id="UP000030206"/>
    </source>
</evidence>
<dbReference type="OrthoDB" id="13760at10239"/>
<evidence type="ECO:0000313" key="2">
    <source>
        <dbReference type="EMBL" id="AIW03248.1"/>
    </source>
</evidence>
<dbReference type="KEGG" id="vg:24606990"/>
<reference evidence="2 3" key="1">
    <citation type="submission" date="2014-07" db="EMBL/GenBank/DDBJ databases">
        <title>Complete Genome of Bacillus megaterium Myophage Mater.</title>
        <authorList>
            <person name="Lancaster J.C."/>
            <person name="Hodde M.K."/>
            <person name="Hernandez A.C."/>
            <person name="Everett G.F.K."/>
        </authorList>
    </citation>
    <scope>NUCLEOTIDE SEQUENCE [LARGE SCALE GENOMIC DNA]</scope>
</reference>
<name>A0A0A0RUK7_9CAUD</name>
<proteinExistence type="predicted"/>
<accession>A0A0A0RUK7</accession>
<dbReference type="Proteomes" id="UP000030206">
    <property type="component" value="Segment"/>
</dbReference>
<feature type="compositionally biased region" description="Basic residues" evidence="1">
    <location>
        <begin position="164"/>
        <end position="174"/>
    </location>
</feature>
<evidence type="ECO:0000256" key="1">
    <source>
        <dbReference type="SAM" id="MobiDB-lite"/>
    </source>
</evidence>
<feature type="region of interest" description="Disordered" evidence="1">
    <location>
        <begin position="139"/>
        <end position="174"/>
    </location>
</feature>
<protein>
    <submittedName>
        <fullName evidence="2">Uncharacterized protein</fullName>
    </submittedName>
</protein>
<organism evidence="2 3">
    <name type="scientific">Bacillus phage Mater</name>
    <dbReference type="NCBI Taxonomy" id="1540090"/>
    <lineage>
        <taxon>Viruses</taxon>
        <taxon>Duplodnaviria</taxon>
        <taxon>Heunggongvirae</taxon>
        <taxon>Uroviricota</taxon>
        <taxon>Caudoviricetes</taxon>
        <taxon>Herelleviridae</taxon>
        <taxon>Bastillevirinae</taxon>
        <taxon>Matervirus</taxon>
        <taxon>Matervirus mater</taxon>
    </lineage>
</organism>
<dbReference type="RefSeq" id="YP_009151050.1">
    <property type="nucleotide sequence ID" value="NC_027366.1"/>
</dbReference>
<sequence length="174" mass="19831">MKKDYNSVRRTMARGVGARGTTGINDNGKDAYNKSLKSNKGHYRVQFTRTFEQVSELDIELRKKYALDLVSEEVAVPADMITLKAKKQTGEQTLTARDEVFYVKVGSINYGKISIRTQRLWKSTTLIFVFQAKVTAIKPPKKSFSQPRGYKPPTTSQKRETSRKSYRNRKGGKL</sequence>
<keyword evidence="3" id="KW-1185">Reference proteome</keyword>
<dbReference type="EMBL" id="KM236245">
    <property type="protein sequence ID" value="AIW03248.1"/>
    <property type="molecule type" value="Genomic_DNA"/>
</dbReference>
<dbReference type="GeneID" id="24606990"/>
<gene>
    <name evidence="2" type="ORF">CPT_Mater91</name>
</gene>